<name>A0A540VF07_9GAMM</name>
<dbReference type="AlphaFoldDB" id="A0A540VF07"/>
<evidence type="ECO:0000313" key="3">
    <source>
        <dbReference type="Proteomes" id="UP000315400"/>
    </source>
</evidence>
<dbReference type="Proteomes" id="UP000315400">
    <property type="component" value="Unassembled WGS sequence"/>
</dbReference>
<evidence type="ECO:0000313" key="2">
    <source>
        <dbReference type="EMBL" id="TQE95327.1"/>
    </source>
</evidence>
<dbReference type="InterPro" id="IPR029060">
    <property type="entry name" value="PIN-like_dom_sf"/>
</dbReference>
<dbReference type="SUPFAM" id="SSF88723">
    <property type="entry name" value="PIN domain-like"/>
    <property type="match status" value="1"/>
</dbReference>
<dbReference type="CDD" id="cd18689">
    <property type="entry name" value="PIN_VapC-like"/>
    <property type="match status" value="1"/>
</dbReference>
<comment type="caution">
    <text evidence="2">The sequence shown here is derived from an EMBL/GenBank/DDBJ whole genome shotgun (WGS) entry which is preliminary data.</text>
</comment>
<evidence type="ECO:0000259" key="1">
    <source>
        <dbReference type="Pfam" id="PF01850"/>
    </source>
</evidence>
<proteinExistence type="predicted"/>
<sequence length="137" mass="15012">MKTVVLDSFALLAYFEKEPGWRRVTTLLTEAAASKHSLECTVVNWGEVYYITERVYGREKADVVLRVMDDLPISWIDVDRSLTRVAANFKLAGGLAYADCFAAALAYTKQGPVVTGDSEFARVEGKVSIEWLGGAGG</sequence>
<reference evidence="2 3" key="1">
    <citation type="submission" date="2019-06" db="EMBL/GenBank/DDBJ databases">
        <title>Metagenome assembled Genome of Spiribacter salinus SL48-SHIP from the microbial mat of Salt Lake 48 (Novosibirsk region, Russia).</title>
        <authorList>
            <person name="Shipova A."/>
            <person name="Rozanov A.S."/>
            <person name="Bryanskaya A.V."/>
            <person name="Peltek S.E."/>
        </authorList>
    </citation>
    <scope>NUCLEOTIDE SEQUENCE [LARGE SCALE GENOMIC DNA]</scope>
    <source>
        <strain evidence="2">SL48-SHIP-2</strain>
    </source>
</reference>
<feature type="domain" description="PIN" evidence="1">
    <location>
        <begin position="4"/>
        <end position="125"/>
    </location>
</feature>
<accession>A0A540VF07</accession>
<dbReference type="Gene3D" id="3.40.50.1010">
    <property type="entry name" value="5'-nuclease"/>
    <property type="match status" value="1"/>
</dbReference>
<organism evidence="2 3">
    <name type="scientific">Spiribacter salinus</name>
    <dbReference type="NCBI Taxonomy" id="1335746"/>
    <lineage>
        <taxon>Bacteria</taxon>
        <taxon>Pseudomonadati</taxon>
        <taxon>Pseudomonadota</taxon>
        <taxon>Gammaproteobacteria</taxon>
        <taxon>Chromatiales</taxon>
        <taxon>Ectothiorhodospiraceae</taxon>
        <taxon>Spiribacter</taxon>
    </lineage>
</organism>
<protein>
    <submittedName>
        <fullName evidence="2">Type II toxin-antitoxin system VapC family toxin</fullName>
    </submittedName>
</protein>
<dbReference type="Pfam" id="PF01850">
    <property type="entry name" value="PIN"/>
    <property type="match status" value="1"/>
</dbReference>
<gene>
    <name evidence="2" type="ORF">FKY71_17230</name>
</gene>
<dbReference type="EMBL" id="VIFK01000387">
    <property type="protein sequence ID" value="TQE95327.1"/>
    <property type="molecule type" value="Genomic_DNA"/>
</dbReference>
<dbReference type="InterPro" id="IPR002716">
    <property type="entry name" value="PIN_dom"/>
</dbReference>